<dbReference type="CDD" id="cd06662">
    <property type="entry name" value="SURF1"/>
    <property type="match status" value="1"/>
</dbReference>
<dbReference type="RefSeq" id="WP_062020399.1">
    <property type="nucleotide sequence ID" value="NZ_LQQC01000008.1"/>
</dbReference>
<dbReference type="EMBL" id="LQQC01000008">
    <property type="protein sequence ID" value="KXZ58865.1"/>
    <property type="molecule type" value="Genomic_DNA"/>
</dbReference>
<dbReference type="PROSITE" id="PS50895">
    <property type="entry name" value="SURF1"/>
    <property type="match status" value="1"/>
</dbReference>
<evidence type="ECO:0000256" key="1">
    <source>
        <dbReference type="ARBA" id="ARBA00004370"/>
    </source>
</evidence>
<feature type="transmembrane region" description="Helical" evidence="6">
    <location>
        <begin position="226"/>
        <end position="247"/>
    </location>
</feature>
<comment type="caution">
    <text evidence="7">The sequence shown here is derived from an EMBL/GenBank/DDBJ whole genome shotgun (WGS) entry which is preliminary data.</text>
</comment>
<comment type="caution">
    <text evidence="6">Lacks conserved residue(s) required for the propagation of feature annotation.</text>
</comment>
<keyword evidence="4 6" id="KW-1133">Transmembrane helix</keyword>
<dbReference type="Proteomes" id="UP000243589">
    <property type="component" value="Unassembled WGS sequence"/>
</dbReference>
<comment type="subcellular location">
    <subcellularLocation>
        <location evidence="6">Cell membrane</location>
        <topology evidence="6">Multi-pass membrane protein</topology>
    </subcellularLocation>
    <subcellularLocation>
        <location evidence="1">Membrane</location>
    </subcellularLocation>
</comment>
<dbReference type="AlphaFoldDB" id="A0A150HA38"/>
<evidence type="ECO:0000256" key="6">
    <source>
        <dbReference type="RuleBase" id="RU363076"/>
    </source>
</evidence>
<gene>
    <name evidence="7" type="ORF">Bravens_00737</name>
</gene>
<name>A0A150HA38_9MICO</name>
<dbReference type="InterPro" id="IPR002994">
    <property type="entry name" value="Surf1/Shy1"/>
</dbReference>
<dbReference type="PATRIC" id="fig|479117.4.peg.737"/>
<sequence length="284" mass="31855">MLRLALKPRWLGFLALVLLLVTAFVMLSAWQIDRAQSKSQQADNPELAVAKPFNDIMEAQGPMPGYLADQRVTISGHFLPDQQVVIDDRYLNGTKGYWVVTMFAPDDPEYAQAADTDQLESKPTAIPVVRGWTEDLETAKASTASDQDVTLDARIAPIEGPLDTKDLPEGVVRSVSTSQIVNLFDVYTYSAFLFPQEKPEVGIGGDQLSYVPYQEPQDEGFDLQSAFYALEWIVFAVFAVYIWFRLLRDEYNALRREDQAPVEYVVVKDAGEKLPRTPKNGDPQ</sequence>
<evidence type="ECO:0000256" key="3">
    <source>
        <dbReference type="ARBA" id="ARBA00022692"/>
    </source>
</evidence>
<evidence type="ECO:0000313" key="7">
    <source>
        <dbReference type="EMBL" id="KXZ58865.1"/>
    </source>
</evidence>
<organism evidence="7 8">
    <name type="scientific">Brevibacterium ravenspurgense</name>
    <dbReference type="NCBI Taxonomy" id="479117"/>
    <lineage>
        <taxon>Bacteria</taxon>
        <taxon>Bacillati</taxon>
        <taxon>Actinomycetota</taxon>
        <taxon>Actinomycetes</taxon>
        <taxon>Micrococcales</taxon>
        <taxon>Brevibacteriaceae</taxon>
        <taxon>Brevibacterium</taxon>
    </lineage>
</organism>
<dbReference type="PANTHER" id="PTHR23427:SF2">
    <property type="entry name" value="SURFEIT LOCUS PROTEIN 1"/>
    <property type="match status" value="1"/>
</dbReference>
<evidence type="ECO:0000256" key="4">
    <source>
        <dbReference type="ARBA" id="ARBA00022989"/>
    </source>
</evidence>
<proteinExistence type="inferred from homology"/>
<evidence type="ECO:0000313" key="8">
    <source>
        <dbReference type="Proteomes" id="UP000243589"/>
    </source>
</evidence>
<keyword evidence="6" id="KW-1003">Cell membrane</keyword>
<protein>
    <recommendedName>
        <fullName evidence="6">SURF1-like protein</fullName>
    </recommendedName>
</protein>
<evidence type="ECO:0000256" key="5">
    <source>
        <dbReference type="ARBA" id="ARBA00023136"/>
    </source>
</evidence>
<dbReference type="GO" id="GO:0005886">
    <property type="term" value="C:plasma membrane"/>
    <property type="evidence" value="ECO:0007669"/>
    <property type="project" value="UniProtKB-SubCell"/>
</dbReference>
<keyword evidence="3 6" id="KW-0812">Transmembrane</keyword>
<dbReference type="PANTHER" id="PTHR23427">
    <property type="entry name" value="SURFEIT LOCUS PROTEIN"/>
    <property type="match status" value="1"/>
</dbReference>
<reference evidence="7 8" key="1">
    <citation type="submission" date="2016-01" db="EMBL/GenBank/DDBJ databases">
        <title>Use of Whole Genome Sequencing to ascertain that Brevibacterium massiliense (Roux, Raoult 2009) is a later heterotypic synonym of Brevibacterium ravenspurgense (Mages 2008).</title>
        <authorList>
            <person name="Bernier A.-M."/>
            <person name="Burdz T."/>
            <person name="Huynh C."/>
            <person name="Pachecho A.L."/>
            <person name="Wiebe D."/>
            <person name="Bonner C."/>
            <person name="Bernard K."/>
        </authorList>
    </citation>
    <scope>NUCLEOTIDE SEQUENCE [LARGE SCALE GENOMIC DNA]</scope>
    <source>
        <strain evidence="7 8">CCUG56047</strain>
    </source>
</reference>
<keyword evidence="5 6" id="KW-0472">Membrane</keyword>
<dbReference type="Pfam" id="PF02104">
    <property type="entry name" value="SURF1"/>
    <property type="match status" value="1"/>
</dbReference>
<evidence type="ECO:0000256" key="2">
    <source>
        <dbReference type="ARBA" id="ARBA00007165"/>
    </source>
</evidence>
<keyword evidence="8" id="KW-1185">Reference proteome</keyword>
<accession>A0A150HA38</accession>
<dbReference type="InterPro" id="IPR045214">
    <property type="entry name" value="Surf1/Surf4"/>
</dbReference>
<comment type="similarity">
    <text evidence="2 6">Belongs to the SURF1 family.</text>
</comment>